<organism evidence="2 3">
    <name type="scientific">Egibacter rhizosphaerae</name>
    <dbReference type="NCBI Taxonomy" id="1670831"/>
    <lineage>
        <taxon>Bacteria</taxon>
        <taxon>Bacillati</taxon>
        <taxon>Actinomycetota</taxon>
        <taxon>Nitriliruptoria</taxon>
        <taxon>Egibacterales</taxon>
        <taxon>Egibacteraceae</taxon>
        <taxon>Egibacter</taxon>
    </lineage>
</organism>
<accession>A0A411YIU8</accession>
<evidence type="ECO:0000259" key="1">
    <source>
        <dbReference type="PROSITE" id="PS51819"/>
    </source>
</evidence>
<dbReference type="Proteomes" id="UP000291469">
    <property type="component" value="Chromosome"/>
</dbReference>
<dbReference type="InterPro" id="IPR004360">
    <property type="entry name" value="Glyas_Fos-R_dOase_dom"/>
</dbReference>
<protein>
    <submittedName>
        <fullName evidence="2">Glyoxalase</fullName>
    </submittedName>
</protein>
<dbReference type="PROSITE" id="PS51819">
    <property type="entry name" value="VOC"/>
    <property type="match status" value="1"/>
</dbReference>
<dbReference type="Gene3D" id="3.30.720.110">
    <property type="match status" value="1"/>
</dbReference>
<evidence type="ECO:0000313" key="3">
    <source>
        <dbReference type="Proteomes" id="UP000291469"/>
    </source>
</evidence>
<dbReference type="EMBL" id="CP036402">
    <property type="protein sequence ID" value="QBI21049.1"/>
    <property type="molecule type" value="Genomic_DNA"/>
</dbReference>
<dbReference type="PANTHER" id="PTHR34109:SF1">
    <property type="entry name" value="VOC DOMAIN-CONTAINING PROTEIN"/>
    <property type="match status" value="1"/>
</dbReference>
<feature type="domain" description="VOC" evidence="1">
    <location>
        <begin position="3"/>
        <end position="130"/>
    </location>
</feature>
<name>A0A411YIU8_9ACTN</name>
<dbReference type="InterPro" id="IPR037523">
    <property type="entry name" value="VOC_core"/>
</dbReference>
<dbReference type="KEGG" id="erz:ER308_16695"/>
<dbReference type="PANTHER" id="PTHR34109">
    <property type="entry name" value="BNAUNNG04460D PROTEIN-RELATED"/>
    <property type="match status" value="1"/>
</dbReference>
<dbReference type="InterPro" id="IPR029068">
    <property type="entry name" value="Glyas_Bleomycin-R_OHBP_Dase"/>
</dbReference>
<dbReference type="OrthoDB" id="9809391at2"/>
<sequence>MTSAVIPTLRYHDAPKAIDWLVEAFGFERQFVVEGAGGRIDHAQLTFGDGMLMCGSHDDGGDYGDFVSTVRLTGAPTGGFYVRVDDVNAHAERAQQAGAEIVQPPEDQDYGGRRYTCRDIEGNVWTFGDYDPWAT</sequence>
<dbReference type="Pfam" id="PF00903">
    <property type="entry name" value="Glyoxalase"/>
    <property type="match status" value="1"/>
</dbReference>
<dbReference type="AlphaFoldDB" id="A0A411YIU8"/>
<dbReference type="Gene3D" id="3.30.720.120">
    <property type="match status" value="1"/>
</dbReference>
<keyword evidence="3" id="KW-1185">Reference proteome</keyword>
<dbReference type="SUPFAM" id="SSF54593">
    <property type="entry name" value="Glyoxalase/Bleomycin resistance protein/Dihydroxybiphenyl dioxygenase"/>
    <property type="match status" value="1"/>
</dbReference>
<evidence type="ECO:0000313" key="2">
    <source>
        <dbReference type="EMBL" id="QBI21049.1"/>
    </source>
</evidence>
<dbReference type="RefSeq" id="WP_131156042.1">
    <property type="nucleotide sequence ID" value="NZ_CP036402.1"/>
</dbReference>
<reference evidence="2 3" key="1">
    <citation type="submission" date="2019-01" db="EMBL/GenBank/DDBJ databases">
        <title>Egibacter rhizosphaerae EGI 80759T.</title>
        <authorList>
            <person name="Chen D.-D."/>
            <person name="Tian Y."/>
            <person name="Jiao J.-Y."/>
            <person name="Zhang X.-T."/>
            <person name="Zhang Y.-G."/>
            <person name="Zhang Y."/>
            <person name="Xiao M."/>
            <person name="Shu W.-S."/>
            <person name="Li W.-J."/>
        </authorList>
    </citation>
    <scope>NUCLEOTIDE SEQUENCE [LARGE SCALE GENOMIC DNA]</scope>
    <source>
        <strain evidence="2 3">EGI 80759</strain>
    </source>
</reference>
<gene>
    <name evidence="2" type="ORF">ER308_16695</name>
</gene>
<proteinExistence type="predicted"/>